<organism evidence="12 13">
    <name type="scientific">Puccinia coronata f. sp. avenae</name>
    <dbReference type="NCBI Taxonomy" id="200324"/>
    <lineage>
        <taxon>Eukaryota</taxon>
        <taxon>Fungi</taxon>
        <taxon>Dikarya</taxon>
        <taxon>Basidiomycota</taxon>
        <taxon>Pucciniomycotina</taxon>
        <taxon>Pucciniomycetes</taxon>
        <taxon>Pucciniales</taxon>
        <taxon>Pucciniaceae</taxon>
        <taxon>Puccinia</taxon>
    </lineage>
</organism>
<dbReference type="GO" id="GO:0016020">
    <property type="term" value="C:membrane"/>
    <property type="evidence" value="ECO:0007669"/>
    <property type="project" value="UniProtKB-SubCell"/>
</dbReference>
<dbReference type="GO" id="GO:0006812">
    <property type="term" value="P:monoatomic cation transport"/>
    <property type="evidence" value="ECO:0007669"/>
    <property type="project" value="UniProtKB-ARBA"/>
</dbReference>
<keyword evidence="3" id="KW-0597">Phosphoprotein</keyword>
<evidence type="ECO:0000256" key="9">
    <source>
        <dbReference type="ARBA" id="ARBA00022989"/>
    </source>
</evidence>
<evidence type="ECO:0000256" key="5">
    <source>
        <dbReference type="ARBA" id="ARBA00022723"/>
    </source>
</evidence>
<accession>A0A2N5TML3</accession>
<keyword evidence="9 11" id="KW-1133">Transmembrane helix</keyword>
<dbReference type="GO" id="GO:0016887">
    <property type="term" value="F:ATP hydrolysis activity"/>
    <property type="evidence" value="ECO:0007669"/>
    <property type="project" value="InterPro"/>
</dbReference>
<protein>
    <recommendedName>
        <fullName evidence="14">Cation-transporting P-type ATPase C-terminal domain-containing protein</fullName>
    </recommendedName>
</protein>
<sequence>MAIELECEQAACEDELIDSFFCFLSCLQLSFYAGSLLVGAGIVPVLVEICKNSHPNLIGTVIQAFIQTVQVTHWHAFTLISGGRREWIQLGWDHGLFLGIAQAGQLGGNLLLIDLESTIVRGKPFHHPVNLLVTINNAVNLGLKVKMVTGVGLGDNMLAFKVLKEGPPPGSQFSSVDNMILTVDGFTGVYPEHKYEIVKKLQSLGHMVAMTGDGANNAPALARANVGIAVEGATNAARGAANIVLANPGLSTIVHAIRQSQIVHIRCLNYPLFVVIVNTSFFEDNFGLLPLKAANDPQLHMVIYLQSNNLYRPNLHISVSRLWNHGILCRQGHPGHLGCHCMGLEPHLVHAFGSPPKPCLGSIDLIVSGALIYVLIPALTFLQALVIVAAVTPTDPVVGKSKSAWKQIIHSGDHPPLPTNPLNLDNHVIQPLK</sequence>
<keyword evidence="4 11" id="KW-0812">Transmembrane</keyword>
<keyword evidence="7" id="KW-0067">ATP-binding</keyword>
<dbReference type="PANTHER" id="PTHR42861">
    <property type="entry name" value="CALCIUM-TRANSPORTING ATPASE"/>
    <property type="match status" value="1"/>
</dbReference>
<dbReference type="InterPro" id="IPR036412">
    <property type="entry name" value="HAD-like_sf"/>
</dbReference>
<dbReference type="GO" id="GO:0005524">
    <property type="term" value="F:ATP binding"/>
    <property type="evidence" value="ECO:0007669"/>
    <property type="project" value="UniProtKB-KW"/>
</dbReference>
<evidence type="ECO:0000256" key="7">
    <source>
        <dbReference type="ARBA" id="ARBA00022840"/>
    </source>
</evidence>
<comment type="subcellular location">
    <subcellularLocation>
        <location evidence="1">Membrane</location>
        <topology evidence="1">Multi-pass membrane protein</topology>
    </subcellularLocation>
</comment>
<comment type="caution">
    <text evidence="12">The sequence shown here is derived from an EMBL/GenBank/DDBJ whole genome shotgun (WGS) entry which is preliminary data.</text>
</comment>
<proteinExistence type="inferred from homology"/>
<keyword evidence="6" id="KW-0547">Nucleotide-binding</keyword>
<dbReference type="SUPFAM" id="SSF56784">
    <property type="entry name" value="HAD-like"/>
    <property type="match status" value="1"/>
</dbReference>
<evidence type="ECO:0000256" key="1">
    <source>
        <dbReference type="ARBA" id="ARBA00004141"/>
    </source>
</evidence>
<evidence type="ECO:0000313" key="13">
    <source>
        <dbReference type="Proteomes" id="UP000235392"/>
    </source>
</evidence>
<comment type="similarity">
    <text evidence="2">Belongs to the cation transport ATPase (P-type) (TC 3.A.3) family. Type IIIA subfamily.</text>
</comment>
<dbReference type="PRINTS" id="PR00120">
    <property type="entry name" value="HATPASE"/>
</dbReference>
<evidence type="ECO:0000313" key="12">
    <source>
        <dbReference type="EMBL" id="PLW26750.1"/>
    </source>
</evidence>
<evidence type="ECO:0000256" key="10">
    <source>
        <dbReference type="ARBA" id="ARBA00023136"/>
    </source>
</evidence>
<dbReference type="AlphaFoldDB" id="A0A2N5TML3"/>
<dbReference type="InterPro" id="IPR023214">
    <property type="entry name" value="HAD_sf"/>
</dbReference>
<keyword evidence="5" id="KW-0479">Metal-binding</keyword>
<reference evidence="12 13" key="1">
    <citation type="submission" date="2017-11" db="EMBL/GenBank/DDBJ databases">
        <title>De novo assembly and phasing of dikaryotic genomes from two isolates of Puccinia coronata f. sp. avenae, the causal agent of oat crown rust.</title>
        <authorList>
            <person name="Miller M.E."/>
            <person name="Zhang Y."/>
            <person name="Omidvar V."/>
            <person name="Sperschneider J."/>
            <person name="Schwessinger B."/>
            <person name="Raley C."/>
            <person name="Palmer J.M."/>
            <person name="Garnica D."/>
            <person name="Upadhyaya N."/>
            <person name="Rathjen J."/>
            <person name="Taylor J.M."/>
            <person name="Park R.F."/>
            <person name="Dodds P.N."/>
            <person name="Hirsch C.D."/>
            <person name="Kianian S.F."/>
            <person name="Figueroa M."/>
        </authorList>
    </citation>
    <scope>NUCLEOTIDE SEQUENCE [LARGE SCALE GENOMIC DNA]</scope>
    <source>
        <strain evidence="12">12SD80</strain>
    </source>
</reference>
<keyword evidence="10 11" id="KW-0472">Membrane</keyword>
<gene>
    <name evidence="12" type="ORF">PCASD_23293</name>
</gene>
<dbReference type="InterPro" id="IPR001757">
    <property type="entry name" value="P_typ_ATPase"/>
</dbReference>
<evidence type="ECO:0000256" key="11">
    <source>
        <dbReference type="SAM" id="Phobius"/>
    </source>
</evidence>
<evidence type="ECO:0000256" key="8">
    <source>
        <dbReference type="ARBA" id="ARBA00022842"/>
    </source>
</evidence>
<dbReference type="Proteomes" id="UP000235392">
    <property type="component" value="Unassembled WGS sequence"/>
</dbReference>
<feature type="transmembrane region" description="Helical" evidence="11">
    <location>
        <begin position="365"/>
        <end position="392"/>
    </location>
</feature>
<evidence type="ECO:0008006" key="14">
    <source>
        <dbReference type="Google" id="ProtNLM"/>
    </source>
</evidence>
<dbReference type="PRINTS" id="PR00119">
    <property type="entry name" value="CATATPASE"/>
</dbReference>
<dbReference type="Gene3D" id="3.40.50.1000">
    <property type="entry name" value="HAD superfamily/HAD-like"/>
    <property type="match status" value="1"/>
</dbReference>
<evidence type="ECO:0000256" key="6">
    <source>
        <dbReference type="ARBA" id="ARBA00022741"/>
    </source>
</evidence>
<evidence type="ECO:0000256" key="3">
    <source>
        <dbReference type="ARBA" id="ARBA00022553"/>
    </source>
</evidence>
<dbReference type="NCBIfam" id="TIGR01494">
    <property type="entry name" value="ATPase_P-type"/>
    <property type="match status" value="1"/>
</dbReference>
<evidence type="ECO:0000256" key="4">
    <source>
        <dbReference type="ARBA" id="ARBA00022692"/>
    </source>
</evidence>
<dbReference type="EMBL" id="PGCI01000445">
    <property type="protein sequence ID" value="PLW26750.1"/>
    <property type="molecule type" value="Genomic_DNA"/>
</dbReference>
<dbReference type="GO" id="GO:0046872">
    <property type="term" value="F:metal ion binding"/>
    <property type="evidence" value="ECO:0007669"/>
    <property type="project" value="UniProtKB-KW"/>
</dbReference>
<dbReference type="FunFam" id="3.40.50.1000:FF:000211">
    <property type="entry name" value="Plasma membrane ATPase"/>
    <property type="match status" value="1"/>
</dbReference>
<keyword evidence="8" id="KW-0460">Magnesium</keyword>
<name>A0A2N5TML3_9BASI</name>
<evidence type="ECO:0000256" key="2">
    <source>
        <dbReference type="ARBA" id="ARBA00008804"/>
    </source>
</evidence>
<dbReference type="Gene3D" id="1.20.1110.10">
    <property type="entry name" value="Calcium-transporting ATPase, transmembrane domain"/>
    <property type="match status" value="1"/>
</dbReference>